<proteinExistence type="predicted"/>
<protein>
    <submittedName>
        <fullName evidence="1">Uncharacterized protein</fullName>
    </submittedName>
</protein>
<dbReference type="Proteomes" id="UP001190700">
    <property type="component" value="Unassembled WGS sequence"/>
</dbReference>
<dbReference type="AlphaFoldDB" id="A0AAE0BUU1"/>
<comment type="caution">
    <text evidence="1">The sequence shown here is derived from an EMBL/GenBank/DDBJ whole genome shotgun (WGS) entry which is preliminary data.</text>
</comment>
<dbReference type="EMBL" id="LGRX02033075">
    <property type="protein sequence ID" value="KAK3243191.1"/>
    <property type="molecule type" value="Genomic_DNA"/>
</dbReference>
<organism evidence="1 2">
    <name type="scientific">Cymbomonas tetramitiformis</name>
    <dbReference type="NCBI Taxonomy" id="36881"/>
    <lineage>
        <taxon>Eukaryota</taxon>
        <taxon>Viridiplantae</taxon>
        <taxon>Chlorophyta</taxon>
        <taxon>Pyramimonadophyceae</taxon>
        <taxon>Pyramimonadales</taxon>
        <taxon>Pyramimonadaceae</taxon>
        <taxon>Cymbomonas</taxon>
    </lineage>
</organism>
<keyword evidence="2" id="KW-1185">Reference proteome</keyword>
<accession>A0AAE0BUU1</accession>
<gene>
    <name evidence="1" type="ORF">CYMTET_47147</name>
</gene>
<evidence type="ECO:0000313" key="2">
    <source>
        <dbReference type="Proteomes" id="UP001190700"/>
    </source>
</evidence>
<reference evidence="1 2" key="1">
    <citation type="journal article" date="2015" name="Genome Biol. Evol.">
        <title>Comparative Genomics of a Bacterivorous Green Alga Reveals Evolutionary Causalities and Consequences of Phago-Mixotrophic Mode of Nutrition.</title>
        <authorList>
            <person name="Burns J.A."/>
            <person name="Paasch A."/>
            <person name="Narechania A."/>
            <person name="Kim E."/>
        </authorList>
    </citation>
    <scope>NUCLEOTIDE SEQUENCE [LARGE SCALE GENOMIC DNA]</scope>
    <source>
        <strain evidence="1 2">PLY_AMNH</strain>
    </source>
</reference>
<evidence type="ECO:0000313" key="1">
    <source>
        <dbReference type="EMBL" id="KAK3243191.1"/>
    </source>
</evidence>
<name>A0AAE0BUU1_9CHLO</name>
<sequence length="111" mass="12278">MPVLRESSIADIAVIGEFSVAADVCIAVEVVARYSQCVLSERGEGVCLPQLDVNASWHAADAEMSGHFARSDFFKQKWSCVKDAARELICRYHRDTASKNARVSTTVHDYI</sequence>